<keyword evidence="1" id="KW-0472">Membrane</keyword>
<organism evidence="2 3">
    <name type="scientific">Ruminococcus flavefaciens</name>
    <dbReference type="NCBI Taxonomy" id="1265"/>
    <lineage>
        <taxon>Bacteria</taxon>
        <taxon>Bacillati</taxon>
        <taxon>Bacillota</taxon>
        <taxon>Clostridia</taxon>
        <taxon>Eubacteriales</taxon>
        <taxon>Oscillospiraceae</taxon>
        <taxon>Ruminococcus</taxon>
    </lineage>
</organism>
<keyword evidence="1" id="KW-1133">Transmembrane helix</keyword>
<dbReference type="Proteomes" id="UP000245720">
    <property type="component" value="Unassembled WGS sequence"/>
</dbReference>
<feature type="transmembrane region" description="Helical" evidence="1">
    <location>
        <begin position="16"/>
        <end position="36"/>
    </location>
</feature>
<evidence type="ECO:0000313" key="2">
    <source>
        <dbReference type="EMBL" id="PWJ10254.1"/>
    </source>
</evidence>
<protein>
    <submittedName>
        <fullName evidence="2">Uncharacterized protein</fullName>
    </submittedName>
</protein>
<proteinExistence type="predicted"/>
<evidence type="ECO:0000256" key="1">
    <source>
        <dbReference type="SAM" id="Phobius"/>
    </source>
</evidence>
<evidence type="ECO:0000313" key="3">
    <source>
        <dbReference type="Proteomes" id="UP000245720"/>
    </source>
</evidence>
<keyword evidence="1" id="KW-0812">Transmembrane</keyword>
<accession>A0A315XTS3</accession>
<comment type="caution">
    <text evidence="2">The sequence shown here is derived from an EMBL/GenBank/DDBJ whole genome shotgun (WGS) entry which is preliminary data.</text>
</comment>
<sequence length="176" mass="19778">MAANGNEKNARKTHKFLIILLLIGAVAVSAMALAVLNSIYRKQFSSYVHSLNAGAASAFKAMELSDEFTVILNGTEEGVDRFIYGDRSVDGSYVAYQGAFIAKDMLIFGEPYSEPSTYWAARVVDKKVMEVWFSEFPLGQKDLHTYSFDEQMAEYRFLQKFRESGAVGYYRAENTV</sequence>
<dbReference type="RefSeq" id="WP_109727818.1">
    <property type="nucleotide sequence ID" value="NZ_QGDI01000015.1"/>
</dbReference>
<dbReference type="AlphaFoldDB" id="A0A315XTS3"/>
<gene>
    <name evidence="2" type="ORF">IE37_03144</name>
</gene>
<dbReference type="EMBL" id="QGDI01000015">
    <property type="protein sequence ID" value="PWJ10254.1"/>
    <property type="molecule type" value="Genomic_DNA"/>
</dbReference>
<reference evidence="2 3" key="1">
    <citation type="submission" date="2018-05" db="EMBL/GenBank/DDBJ databases">
        <title>The Hungate 1000. A catalogue of reference genomes from the rumen microbiome.</title>
        <authorList>
            <person name="Kelly W."/>
        </authorList>
    </citation>
    <scope>NUCLEOTIDE SEQUENCE [LARGE SCALE GENOMIC DNA]</scope>
    <source>
        <strain evidence="2 3">SAb67</strain>
    </source>
</reference>
<name>A0A315XTS3_RUMFL</name>